<evidence type="ECO:0000256" key="2">
    <source>
        <dbReference type="ARBA" id="ARBA00022771"/>
    </source>
</evidence>
<feature type="compositionally biased region" description="Polar residues" evidence="7">
    <location>
        <begin position="402"/>
        <end position="412"/>
    </location>
</feature>
<feature type="compositionally biased region" description="Basic and acidic residues" evidence="7">
    <location>
        <begin position="87"/>
        <end position="96"/>
    </location>
</feature>
<proteinExistence type="predicted"/>
<feature type="compositionally biased region" description="Polar residues" evidence="7">
    <location>
        <begin position="108"/>
        <end position="119"/>
    </location>
</feature>
<dbReference type="PROSITE" id="PS50016">
    <property type="entry name" value="ZF_PHD_2"/>
    <property type="match status" value="2"/>
</dbReference>
<keyword evidence="10" id="KW-1185">Reference proteome</keyword>
<dbReference type="EMBL" id="MCFF01000025">
    <property type="protein sequence ID" value="ORZ12475.1"/>
    <property type="molecule type" value="Genomic_DNA"/>
</dbReference>
<evidence type="ECO:0000256" key="3">
    <source>
        <dbReference type="ARBA" id="ARBA00022833"/>
    </source>
</evidence>
<dbReference type="Proteomes" id="UP000193648">
    <property type="component" value="Unassembled WGS sequence"/>
</dbReference>
<accession>A0A1Y2GLE2</accession>
<protein>
    <recommendedName>
        <fullName evidence="8">PHD-type domain-containing protein</fullName>
    </recommendedName>
</protein>
<feature type="domain" description="PHD-type" evidence="8">
    <location>
        <begin position="571"/>
        <end position="654"/>
    </location>
</feature>
<dbReference type="Gene3D" id="3.30.40.10">
    <property type="entry name" value="Zinc/RING finger domain, C3HC4 (zinc finger)"/>
    <property type="match status" value="2"/>
</dbReference>
<evidence type="ECO:0000256" key="4">
    <source>
        <dbReference type="ARBA" id="ARBA00023015"/>
    </source>
</evidence>
<evidence type="ECO:0000256" key="1">
    <source>
        <dbReference type="ARBA" id="ARBA00022723"/>
    </source>
</evidence>
<feature type="compositionally biased region" description="Basic and acidic residues" evidence="7">
    <location>
        <begin position="42"/>
        <end position="52"/>
    </location>
</feature>
<dbReference type="InterPro" id="IPR011011">
    <property type="entry name" value="Znf_FYVE_PHD"/>
</dbReference>
<feature type="region of interest" description="Disordered" evidence="7">
    <location>
        <begin position="166"/>
        <end position="196"/>
    </location>
</feature>
<evidence type="ECO:0000259" key="8">
    <source>
        <dbReference type="PROSITE" id="PS50016"/>
    </source>
</evidence>
<evidence type="ECO:0000313" key="10">
    <source>
        <dbReference type="Proteomes" id="UP000193648"/>
    </source>
</evidence>
<evidence type="ECO:0000256" key="6">
    <source>
        <dbReference type="PROSITE-ProRule" id="PRU00146"/>
    </source>
</evidence>
<feature type="region of interest" description="Disordered" evidence="7">
    <location>
        <begin position="393"/>
        <end position="422"/>
    </location>
</feature>
<dbReference type="InterPro" id="IPR013083">
    <property type="entry name" value="Znf_RING/FYVE/PHD"/>
</dbReference>
<dbReference type="PANTHER" id="PTHR45838">
    <property type="entry name" value="HISTONE-LYSINE-N-METHYLTRANSFERASE 2 KMT2 FAMILY MEMBER"/>
    <property type="match status" value="1"/>
</dbReference>
<feature type="region of interest" description="Disordered" evidence="7">
    <location>
        <begin position="1"/>
        <end position="151"/>
    </location>
</feature>
<feature type="domain" description="PHD-type" evidence="8">
    <location>
        <begin position="788"/>
        <end position="848"/>
    </location>
</feature>
<sequence length="1175" mass="129585">MSKVMQPEEMQVDESNVANCQARPEQFRRTLRNSRTISAKGLEPHTGTDENIHSSIKSPSSQRRKKRSDGSADLSANIETPPGDQSRVFERTKVQELSEVVTKHHSSSHSNTETGNSRAGQKPVPPRLPRHNRSHSNETSSTKFIPSPLPSPITATANSFTALSLGSSQPMVSGHNLSRITVPRERTKSRPYSISSAESLLAQECARDNMDEDPHLNPSGRLSDPETSSRRSRHGVSRQTEKGHSKTASAPLAPSTTITNKASEIKSPNLKPALQFRVNLHNLVSTGYLPVDTLVMFRDHSAKVTPKGTLVPQIKEPNGASLYPWLQNEYETPSAWATAVVKGARTGKVAVNGWSAIKVPIYQLPEISKTLEGQGLTEVTLDVLRKRFLADAADDGSAHPGSDSNKPASGQGTLVLDRKKRKRHVAASVDTAVLDISTRTNTTADPNQKGKSTATRPRKRTMSDLSGIVYSDLIEDHQLHLEAAGALFSMQDPLKSPSSGSFIRRGSLSHGSRPRSTRYKHSVILESLVRRRQELKLRSSYTFEVHPSALQLVKALVEPSIDAASTATTDENLCSFCGIQGQLTERQHCSTIGRSSPDTGGAETIDQNNQSTIHRCGDCAGVFHRDCSTFTKPISQISSNFTDESWRCPQCTVCVHCKKSVHTLPALQVVKNEMDRKLAAATDYPTHIQVLSCDMCHTPIHLECQLMIEPALKDLRQSHFPTEKVEWTCLECRECVECGYRAKTETKTKPSDMKNASTIKDREVNKIQGRWSHGSALCPSCTILAEKGNVCPLCCRLYSDDDYETPMIFCDGCSLWVHVACDKGLQDRDYEELGEDSRQYFCPSCIPTPIPSPTHSSSSSMVSAANSIEQSPWQRSRSFESYPTDGPCDHSRETSSSIEEDWCHRSRKRKDDIFDLIKAAKEISDSESRANSPYSAYSPVFPPTHSHSRTLSTSLDSVVEVAEVAAAEALLTIFSGTNTPINSTPHTSYPPSPYEPSFNGPYDRHYSIMQSPQDPQPLMRSMAFTPPSSFDQDTSSLTIAWECQGSAANCRCRRHRDNSINPEDYFNSRPYRPLTIPYHQIGQELRALESEKDPSLVPLARSPATIASDDITMEGEVSVVEVPVMEGMTSATMPEQRNTENAINNFLKAQQSKKNGAISQFLQASSEIMAENSAE</sequence>
<dbReference type="GO" id="GO:0042800">
    <property type="term" value="F:histone H3K4 methyltransferase activity"/>
    <property type="evidence" value="ECO:0007669"/>
    <property type="project" value="TreeGrafter"/>
</dbReference>
<feature type="region of interest" description="Disordered" evidence="7">
    <location>
        <begin position="209"/>
        <end position="264"/>
    </location>
</feature>
<dbReference type="InParanoid" id="A0A1Y2GLE2"/>
<dbReference type="SUPFAM" id="SSF57903">
    <property type="entry name" value="FYVE/PHD zinc finger"/>
    <property type="match status" value="2"/>
</dbReference>
<keyword evidence="5" id="KW-0804">Transcription</keyword>
<keyword evidence="2 6" id="KW-0863">Zinc-finger</keyword>
<dbReference type="SMART" id="SM00249">
    <property type="entry name" value="PHD"/>
    <property type="match status" value="3"/>
</dbReference>
<keyword evidence="3" id="KW-0862">Zinc</keyword>
<feature type="region of interest" description="Disordered" evidence="7">
    <location>
        <begin position="438"/>
        <end position="460"/>
    </location>
</feature>
<organism evidence="9 10">
    <name type="scientific">Lobosporangium transversale</name>
    <dbReference type="NCBI Taxonomy" id="64571"/>
    <lineage>
        <taxon>Eukaryota</taxon>
        <taxon>Fungi</taxon>
        <taxon>Fungi incertae sedis</taxon>
        <taxon>Mucoromycota</taxon>
        <taxon>Mortierellomycotina</taxon>
        <taxon>Mortierellomycetes</taxon>
        <taxon>Mortierellales</taxon>
        <taxon>Mortierellaceae</taxon>
        <taxon>Lobosporangium</taxon>
    </lineage>
</organism>
<dbReference type="InterPro" id="IPR019787">
    <property type="entry name" value="Znf_PHD-finger"/>
</dbReference>
<dbReference type="InterPro" id="IPR001965">
    <property type="entry name" value="Znf_PHD"/>
</dbReference>
<evidence type="ECO:0000256" key="5">
    <source>
        <dbReference type="ARBA" id="ARBA00023163"/>
    </source>
</evidence>
<feature type="compositionally biased region" description="Polar residues" evidence="7">
    <location>
        <begin position="872"/>
        <end position="881"/>
    </location>
</feature>
<dbReference type="GO" id="GO:0045893">
    <property type="term" value="P:positive regulation of DNA-templated transcription"/>
    <property type="evidence" value="ECO:0007669"/>
    <property type="project" value="TreeGrafter"/>
</dbReference>
<comment type="caution">
    <text evidence="9">The sequence shown here is derived from an EMBL/GenBank/DDBJ whole genome shotgun (WGS) entry which is preliminary data.</text>
</comment>
<evidence type="ECO:0000256" key="7">
    <source>
        <dbReference type="SAM" id="MobiDB-lite"/>
    </source>
</evidence>
<dbReference type="STRING" id="64571.A0A1Y2GLE2"/>
<reference evidence="9 10" key="1">
    <citation type="submission" date="2016-07" db="EMBL/GenBank/DDBJ databases">
        <title>Pervasive Adenine N6-methylation of Active Genes in Fungi.</title>
        <authorList>
            <consortium name="DOE Joint Genome Institute"/>
            <person name="Mondo S.J."/>
            <person name="Dannebaum R.O."/>
            <person name="Kuo R.C."/>
            <person name="Labutti K."/>
            <person name="Haridas S."/>
            <person name="Kuo A."/>
            <person name="Salamov A."/>
            <person name="Ahrendt S.R."/>
            <person name="Lipzen A."/>
            <person name="Sullivan W."/>
            <person name="Andreopoulos W.B."/>
            <person name="Clum A."/>
            <person name="Lindquist E."/>
            <person name="Daum C."/>
            <person name="Ramamoorthy G.K."/>
            <person name="Gryganskyi A."/>
            <person name="Culley D."/>
            <person name="Magnuson J.K."/>
            <person name="James T.Y."/>
            <person name="O'Malley M.A."/>
            <person name="Stajich J.E."/>
            <person name="Spatafora J.W."/>
            <person name="Visel A."/>
            <person name="Grigoriev I.V."/>
        </authorList>
    </citation>
    <scope>NUCLEOTIDE SEQUENCE [LARGE SCALE GENOMIC DNA]</scope>
    <source>
        <strain evidence="9 10">NRRL 3116</strain>
    </source>
</reference>
<name>A0A1Y2GLE2_9FUNG</name>
<feature type="compositionally biased region" description="Polar residues" evidence="7">
    <location>
        <begin position="166"/>
        <end position="179"/>
    </location>
</feature>
<dbReference type="OrthoDB" id="787137at2759"/>
<dbReference type="AlphaFoldDB" id="A0A1Y2GLE2"/>
<dbReference type="GeneID" id="33561147"/>
<dbReference type="GO" id="GO:0008270">
    <property type="term" value="F:zinc ion binding"/>
    <property type="evidence" value="ECO:0007669"/>
    <property type="project" value="UniProtKB-KW"/>
</dbReference>
<keyword evidence="1" id="KW-0479">Metal-binding</keyword>
<feature type="compositionally biased region" description="Polar residues" evidence="7">
    <location>
        <begin position="438"/>
        <end position="455"/>
    </location>
</feature>
<dbReference type="GO" id="GO:0035097">
    <property type="term" value="C:histone methyltransferase complex"/>
    <property type="evidence" value="ECO:0007669"/>
    <property type="project" value="TreeGrafter"/>
</dbReference>
<gene>
    <name evidence="9" type="ORF">BCR41DRAFT_100473</name>
</gene>
<evidence type="ECO:0000313" key="9">
    <source>
        <dbReference type="EMBL" id="ORZ12475.1"/>
    </source>
</evidence>
<feature type="region of interest" description="Disordered" evidence="7">
    <location>
        <begin position="872"/>
        <end position="894"/>
    </location>
</feature>
<dbReference type="PANTHER" id="PTHR45838:SF4">
    <property type="entry name" value="HISTONE-LYSINE N-METHYLTRANSFERASE TRITHORAX"/>
    <property type="match status" value="1"/>
</dbReference>
<keyword evidence="4" id="KW-0805">Transcription regulation</keyword>
<dbReference type="RefSeq" id="XP_021880094.1">
    <property type="nucleotide sequence ID" value="XM_022019302.1"/>
</dbReference>